<organism evidence="2 3">
    <name type="scientific">Ricinus communis</name>
    <name type="common">Castor bean</name>
    <dbReference type="NCBI Taxonomy" id="3988"/>
    <lineage>
        <taxon>Eukaryota</taxon>
        <taxon>Viridiplantae</taxon>
        <taxon>Streptophyta</taxon>
        <taxon>Embryophyta</taxon>
        <taxon>Tracheophyta</taxon>
        <taxon>Spermatophyta</taxon>
        <taxon>Magnoliopsida</taxon>
        <taxon>eudicotyledons</taxon>
        <taxon>Gunneridae</taxon>
        <taxon>Pentapetalae</taxon>
        <taxon>rosids</taxon>
        <taxon>fabids</taxon>
        <taxon>Malpighiales</taxon>
        <taxon>Euphorbiaceae</taxon>
        <taxon>Acalyphoideae</taxon>
        <taxon>Acalypheae</taxon>
        <taxon>Ricinus</taxon>
    </lineage>
</organism>
<feature type="chain" id="PRO_5002890218" description="Secreted protein" evidence="1">
    <location>
        <begin position="27"/>
        <end position="89"/>
    </location>
</feature>
<protein>
    <recommendedName>
        <fullName evidence="4">Secreted protein</fullName>
    </recommendedName>
</protein>
<evidence type="ECO:0000256" key="1">
    <source>
        <dbReference type="SAM" id="SignalP"/>
    </source>
</evidence>
<reference evidence="3" key="1">
    <citation type="journal article" date="2010" name="Nat. Biotechnol.">
        <title>Draft genome sequence of the oilseed species Ricinus communis.</title>
        <authorList>
            <person name="Chan A.P."/>
            <person name="Crabtree J."/>
            <person name="Zhao Q."/>
            <person name="Lorenzi H."/>
            <person name="Orvis J."/>
            <person name="Puiu D."/>
            <person name="Melake-Berhan A."/>
            <person name="Jones K.M."/>
            <person name="Redman J."/>
            <person name="Chen G."/>
            <person name="Cahoon E.B."/>
            <person name="Gedil M."/>
            <person name="Stanke M."/>
            <person name="Haas B.J."/>
            <person name="Wortman J.R."/>
            <person name="Fraser-Liggett C.M."/>
            <person name="Ravel J."/>
            <person name="Rabinowicz P.D."/>
        </authorList>
    </citation>
    <scope>NUCLEOTIDE SEQUENCE [LARGE SCALE GENOMIC DNA]</scope>
    <source>
        <strain evidence="3">cv. Hale</strain>
    </source>
</reference>
<evidence type="ECO:0008006" key="4">
    <source>
        <dbReference type="Google" id="ProtNLM"/>
    </source>
</evidence>
<keyword evidence="3" id="KW-1185">Reference proteome</keyword>
<feature type="non-terminal residue" evidence="2">
    <location>
        <position position="89"/>
    </location>
</feature>
<sequence>MLPMTASTAVSGWVMLAMCGVSVTRGWVQNGWPGGSGSGSHTSRMAWPSCPCSSACSKSSWTRWPPRPTLIRVAPRGSWSNSGLDRMPR</sequence>
<proteinExistence type="predicted"/>
<evidence type="ECO:0000313" key="2">
    <source>
        <dbReference type="EMBL" id="EEF25123.1"/>
    </source>
</evidence>
<feature type="signal peptide" evidence="1">
    <location>
        <begin position="1"/>
        <end position="26"/>
    </location>
</feature>
<accession>B9TG91</accession>
<keyword evidence="1" id="KW-0732">Signal</keyword>
<dbReference type="Proteomes" id="UP000008311">
    <property type="component" value="Unassembled WGS sequence"/>
</dbReference>
<dbReference type="AlphaFoldDB" id="B9TG91"/>
<name>B9TG91_RICCO</name>
<evidence type="ECO:0000313" key="3">
    <source>
        <dbReference type="Proteomes" id="UP000008311"/>
    </source>
</evidence>
<gene>
    <name evidence="2" type="ORF">RCOM_1814230</name>
</gene>
<dbReference type="EMBL" id="EQ980473">
    <property type="protein sequence ID" value="EEF25123.1"/>
    <property type="molecule type" value="Genomic_DNA"/>
</dbReference>
<dbReference type="InParanoid" id="B9TG91"/>